<feature type="transmembrane region" description="Helical" evidence="1">
    <location>
        <begin position="115"/>
        <end position="135"/>
    </location>
</feature>
<dbReference type="Proteomes" id="UP001596388">
    <property type="component" value="Unassembled WGS sequence"/>
</dbReference>
<organism evidence="2 3">
    <name type="scientific">Halobaculum marinum</name>
    <dbReference type="NCBI Taxonomy" id="3031996"/>
    <lineage>
        <taxon>Archaea</taxon>
        <taxon>Methanobacteriati</taxon>
        <taxon>Methanobacteriota</taxon>
        <taxon>Stenosarchaea group</taxon>
        <taxon>Halobacteria</taxon>
        <taxon>Halobacteriales</taxon>
        <taxon>Haloferacaceae</taxon>
        <taxon>Halobaculum</taxon>
    </lineage>
</organism>
<feature type="transmembrane region" description="Helical" evidence="1">
    <location>
        <begin position="43"/>
        <end position="62"/>
    </location>
</feature>
<dbReference type="EMBL" id="JBHTAG010000003">
    <property type="protein sequence ID" value="MFC7097787.1"/>
    <property type="molecule type" value="Genomic_DNA"/>
</dbReference>
<accession>A0ABD5WW37</accession>
<keyword evidence="1" id="KW-1133">Transmembrane helix</keyword>
<feature type="transmembrane region" description="Helical" evidence="1">
    <location>
        <begin position="12"/>
        <end position="31"/>
    </location>
</feature>
<feature type="transmembrane region" description="Helical" evidence="1">
    <location>
        <begin position="74"/>
        <end position="95"/>
    </location>
</feature>
<dbReference type="RefSeq" id="WP_276237716.1">
    <property type="nucleotide sequence ID" value="NZ_CP119989.1"/>
</dbReference>
<evidence type="ECO:0000256" key="1">
    <source>
        <dbReference type="SAM" id="Phobius"/>
    </source>
</evidence>
<keyword evidence="1" id="KW-0812">Transmembrane</keyword>
<name>A0ABD5WW37_9EURY</name>
<gene>
    <name evidence="2" type="ORF">ACFQKD_10775</name>
</gene>
<dbReference type="GeneID" id="79271299"/>
<sequence length="141" mass="14842">MAEIRDAASIPTVVGLGAGFAVLGGLLTFAYVQGGYYPDALAVPRGVVMAAVVVGGVCLSGLRIRLRHSIEALLVAIPLSLVVYVTFLLLPQLLAGWSFDLLSLYFTYGTGGRGIAAWVVTFPLPFVFGFATHLVGDELLN</sequence>
<protein>
    <recommendedName>
        <fullName evidence="4">Tripartite tricarboxylate transporter TctB family protein</fullName>
    </recommendedName>
</protein>
<dbReference type="AlphaFoldDB" id="A0ABD5WW37"/>
<evidence type="ECO:0008006" key="4">
    <source>
        <dbReference type="Google" id="ProtNLM"/>
    </source>
</evidence>
<keyword evidence="3" id="KW-1185">Reference proteome</keyword>
<reference evidence="2 3" key="1">
    <citation type="journal article" date="2019" name="Int. J. Syst. Evol. Microbiol.">
        <title>The Global Catalogue of Microorganisms (GCM) 10K type strain sequencing project: providing services to taxonomists for standard genome sequencing and annotation.</title>
        <authorList>
            <consortium name="The Broad Institute Genomics Platform"/>
            <consortium name="The Broad Institute Genome Sequencing Center for Infectious Disease"/>
            <person name="Wu L."/>
            <person name="Ma J."/>
        </authorList>
    </citation>
    <scope>NUCLEOTIDE SEQUENCE [LARGE SCALE GENOMIC DNA]</scope>
    <source>
        <strain evidence="2 3">DT55</strain>
    </source>
</reference>
<evidence type="ECO:0000313" key="2">
    <source>
        <dbReference type="EMBL" id="MFC7097787.1"/>
    </source>
</evidence>
<keyword evidence="1" id="KW-0472">Membrane</keyword>
<comment type="caution">
    <text evidence="2">The sequence shown here is derived from an EMBL/GenBank/DDBJ whole genome shotgun (WGS) entry which is preliminary data.</text>
</comment>
<proteinExistence type="predicted"/>
<evidence type="ECO:0000313" key="3">
    <source>
        <dbReference type="Proteomes" id="UP001596388"/>
    </source>
</evidence>